<organism evidence="1">
    <name type="scientific">Arundo donax</name>
    <name type="common">Giant reed</name>
    <name type="synonym">Donax arundinaceus</name>
    <dbReference type="NCBI Taxonomy" id="35708"/>
    <lineage>
        <taxon>Eukaryota</taxon>
        <taxon>Viridiplantae</taxon>
        <taxon>Streptophyta</taxon>
        <taxon>Embryophyta</taxon>
        <taxon>Tracheophyta</taxon>
        <taxon>Spermatophyta</taxon>
        <taxon>Magnoliopsida</taxon>
        <taxon>Liliopsida</taxon>
        <taxon>Poales</taxon>
        <taxon>Poaceae</taxon>
        <taxon>PACMAD clade</taxon>
        <taxon>Arundinoideae</taxon>
        <taxon>Arundineae</taxon>
        <taxon>Arundo</taxon>
    </lineage>
</organism>
<dbReference type="EMBL" id="GBRH01234063">
    <property type="protein sequence ID" value="JAD63832.1"/>
    <property type="molecule type" value="Transcribed_RNA"/>
</dbReference>
<accession>A0A0A9BX39</accession>
<name>A0A0A9BX39_ARUDO</name>
<proteinExistence type="predicted"/>
<sequence length="19" mass="2086">MSLALYQHLLPTTVIGKSN</sequence>
<reference evidence="1" key="1">
    <citation type="submission" date="2014-09" db="EMBL/GenBank/DDBJ databases">
        <authorList>
            <person name="Magalhaes I.L.F."/>
            <person name="Oliveira U."/>
            <person name="Santos F.R."/>
            <person name="Vidigal T.H.D.A."/>
            <person name="Brescovit A.D."/>
            <person name="Santos A.J."/>
        </authorList>
    </citation>
    <scope>NUCLEOTIDE SEQUENCE</scope>
    <source>
        <tissue evidence="1">Shoot tissue taken approximately 20 cm above the soil surface</tissue>
    </source>
</reference>
<evidence type="ECO:0000313" key="1">
    <source>
        <dbReference type="EMBL" id="JAD63832.1"/>
    </source>
</evidence>
<dbReference type="AlphaFoldDB" id="A0A0A9BX39"/>
<protein>
    <submittedName>
        <fullName evidence="1">Uncharacterized protein</fullName>
    </submittedName>
</protein>
<reference evidence="1" key="2">
    <citation type="journal article" date="2015" name="Data Brief">
        <title>Shoot transcriptome of the giant reed, Arundo donax.</title>
        <authorList>
            <person name="Barrero R.A."/>
            <person name="Guerrero F.D."/>
            <person name="Moolhuijzen P."/>
            <person name="Goolsby J.A."/>
            <person name="Tidwell J."/>
            <person name="Bellgard S.E."/>
            <person name="Bellgard M.I."/>
        </authorList>
    </citation>
    <scope>NUCLEOTIDE SEQUENCE</scope>
    <source>
        <tissue evidence="1">Shoot tissue taken approximately 20 cm above the soil surface</tissue>
    </source>
</reference>